<evidence type="ECO:0000256" key="6">
    <source>
        <dbReference type="SAM" id="MobiDB-lite"/>
    </source>
</evidence>
<dbReference type="PANTHER" id="PTHR35346">
    <property type="entry name" value="BEN DOMAIN-CONTAINING PROTEIN 6"/>
    <property type="match status" value="1"/>
</dbReference>
<dbReference type="EMBL" id="CACRXK020023581">
    <property type="protein sequence ID" value="CAB4037895.1"/>
    <property type="molecule type" value="Genomic_DNA"/>
</dbReference>
<keyword evidence="8" id="KW-1185">Reference proteome</keyword>
<dbReference type="SMART" id="SM01025">
    <property type="entry name" value="BEN"/>
    <property type="match status" value="1"/>
</dbReference>
<keyword evidence="5" id="KW-0539">Nucleus</keyword>
<name>A0A6S7JY55_PARCT</name>
<feature type="region of interest" description="Disordered" evidence="6">
    <location>
        <begin position="1"/>
        <end position="36"/>
    </location>
</feature>
<dbReference type="AlphaFoldDB" id="A0A6S7JY55"/>
<dbReference type="InterPro" id="IPR018379">
    <property type="entry name" value="BEN_domain"/>
</dbReference>
<keyword evidence="2" id="KW-0678">Repressor</keyword>
<dbReference type="Gene3D" id="1.10.10.2590">
    <property type="entry name" value="BEN domain"/>
    <property type="match status" value="1"/>
</dbReference>
<dbReference type="OrthoDB" id="5989072at2759"/>
<evidence type="ECO:0000256" key="1">
    <source>
        <dbReference type="ARBA" id="ARBA00004123"/>
    </source>
</evidence>
<comment type="caution">
    <text evidence="7">The sequence shown here is derived from an EMBL/GenBank/DDBJ whole genome shotgun (WGS) entry which is preliminary data.</text>
</comment>
<dbReference type="PANTHER" id="PTHR35346:SF1">
    <property type="entry name" value="BEN DOMAIN-CONTAINING PROTEIN 6"/>
    <property type="match status" value="1"/>
</dbReference>
<gene>
    <name evidence="7" type="ORF">PACLA_8A061374</name>
</gene>
<evidence type="ECO:0000313" key="7">
    <source>
        <dbReference type="EMBL" id="CAB4037895.1"/>
    </source>
</evidence>
<dbReference type="GO" id="GO:0045666">
    <property type="term" value="P:positive regulation of neuron differentiation"/>
    <property type="evidence" value="ECO:0007669"/>
    <property type="project" value="InterPro"/>
</dbReference>
<keyword evidence="3" id="KW-0805">Transcription regulation</keyword>
<evidence type="ECO:0000256" key="5">
    <source>
        <dbReference type="ARBA" id="ARBA00023242"/>
    </source>
</evidence>
<keyword evidence="4" id="KW-0804">Transcription</keyword>
<dbReference type="GO" id="GO:0045746">
    <property type="term" value="P:negative regulation of Notch signaling pathway"/>
    <property type="evidence" value="ECO:0007669"/>
    <property type="project" value="InterPro"/>
</dbReference>
<dbReference type="InterPro" id="IPR037496">
    <property type="entry name" value="BEND6-like"/>
</dbReference>
<evidence type="ECO:0000313" key="8">
    <source>
        <dbReference type="Proteomes" id="UP001152795"/>
    </source>
</evidence>
<protein>
    <submittedName>
        <fullName evidence="7">Uncharacterized protein</fullName>
    </submittedName>
</protein>
<sequence length="127" mass="13674">MRGGTPSSSPSSSSRTSSPSPLITMVGDFDEESHSSADLDSNMVTIHPGISILKAQKKILDTCGEAKKFTHSIMEMLWSREVLATHSMTGRSSNAHKDKKPKPCLDAAKIGALCALVAKKFKLDDQK</sequence>
<dbReference type="GO" id="GO:0003714">
    <property type="term" value="F:transcription corepressor activity"/>
    <property type="evidence" value="ECO:0007669"/>
    <property type="project" value="InterPro"/>
</dbReference>
<organism evidence="7 8">
    <name type="scientific">Paramuricea clavata</name>
    <name type="common">Red gorgonian</name>
    <name type="synonym">Violescent sea-whip</name>
    <dbReference type="NCBI Taxonomy" id="317549"/>
    <lineage>
        <taxon>Eukaryota</taxon>
        <taxon>Metazoa</taxon>
        <taxon>Cnidaria</taxon>
        <taxon>Anthozoa</taxon>
        <taxon>Octocorallia</taxon>
        <taxon>Malacalcyonacea</taxon>
        <taxon>Plexauridae</taxon>
        <taxon>Paramuricea</taxon>
    </lineage>
</organism>
<feature type="compositionally biased region" description="Low complexity" evidence="6">
    <location>
        <begin position="1"/>
        <end position="21"/>
    </location>
</feature>
<evidence type="ECO:0000256" key="3">
    <source>
        <dbReference type="ARBA" id="ARBA00023015"/>
    </source>
</evidence>
<comment type="subcellular location">
    <subcellularLocation>
        <location evidence="1">Nucleus</location>
    </subcellularLocation>
</comment>
<proteinExistence type="predicted"/>
<dbReference type="Proteomes" id="UP001152795">
    <property type="component" value="Unassembled WGS sequence"/>
</dbReference>
<feature type="non-terminal residue" evidence="7">
    <location>
        <position position="127"/>
    </location>
</feature>
<dbReference type="GO" id="GO:0003677">
    <property type="term" value="F:DNA binding"/>
    <property type="evidence" value="ECO:0007669"/>
    <property type="project" value="InterPro"/>
</dbReference>
<evidence type="ECO:0000256" key="4">
    <source>
        <dbReference type="ARBA" id="ARBA00023163"/>
    </source>
</evidence>
<reference evidence="7" key="1">
    <citation type="submission" date="2020-04" db="EMBL/GenBank/DDBJ databases">
        <authorList>
            <person name="Alioto T."/>
            <person name="Alioto T."/>
            <person name="Gomez Garrido J."/>
        </authorList>
    </citation>
    <scope>NUCLEOTIDE SEQUENCE</scope>
    <source>
        <strain evidence="7">A484AB</strain>
    </source>
</reference>
<evidence type="ECO:0000256" key="2">
    <source>
        <dbReference type="ARBA" id="ARBA00022491"/>
    </source>
</evidence>
<dbReference type="Pfam" id="PF10523">
    <property type="entry name" value="BEN"/>
    <property type="match status" value="1"/>
</dbReference>
<dbReference type="GO" id="GO:0005634">
    <property type="term" value="C:nucleus"/>
    <property type="evidence" value="ECO:0007669"/>
    <property type="project" value="UniProtKB-SubCell"/>
</dbReference>
<accession>A0A6S7JY55</accession>
<dbReference type="PROSITE" id="PS51457">
    <property type="entry name" value="BEN"/>
    <property type="match status" value="1"/>
</dbReference>